<dbReference type="InterPro" id="IPR040758">
    <property type="entry name" value="PrmC_N"/>
</dbReference>
<sequence>MPLQLQHYLKYAAHRLALAGVDSPALCARLLASHVLGLDRLGCLLNPARKLTSPQAAALAALTARRLSGEPMAYIFGRREFFGREFSVNPHTLIPRPETELLVEKALAAFPGSRPVFFADIGTGCGCIGITLALERPRWKGMLLDNSTTALTVAKDNARALLHTSNVQCALADMRAAPLAANACDLLVSNPPYIREDDNAFVMDEVLRFEPHTALFSPDNGLARLYDVCRLAARCLRAGGLLLLEHGAEQGAAVRNALKELRVFQEIATSCDLAGHERCTGGQKGGV</sequence>
<dbReference type="NCBIfam" id="TIGR03534">
    <property type="entry name" value="RF_mod_PrmC"/>
    <property type="match status" value="1"/>
</dbReference>
<evidence type="ECO:0000256" key="1">
    <source>
        <dbReference type="ARBA" id="ARBA00022603"/>
    </source>
</evidence>
<comment type="function">
    <text evidence="5">Methylates the class 1 translation termination release factors RF1/PrfA and RF2/PrfB on the glutamine residue of the universally conserved GGQ motif.</text>
</comment>
<evidence type="ECO:0000259" key="6">
    <source>
        <dbReference type="Pfam" id="PF05175"/>
    </source>
</evidence>
<feature type="binding site" evidence="5">
    <location>
        <begin position="122"/>
        <end position="126"/>
    </location>
    <ligand>
        <name>S-adenosyl-L-methionine</name>
        <dbReference type="ChEBI" id="CHEBI:59789"/>
    </ligand>
</feature>
<evidence type="ECO:0000256" key="3">
    <source>
        <dbReference type="ARBA" id="ARBA00022691"/>
    </source>
</evidence>
<feature type="domain" description="Methyltransferase small" evidence="6">
    <location>
        <begin position="118"/>
        <end position="199"/>
    </location>
</feature>
<dbReference type="Gene3D" id="1.10.8.10">
    <property type="entry name" value="DNA helicase RuvA subunit, C-terminal domain"/>
    <property type="match status" value="1"/>
</dbReference>
<evidence type="ECO:0000313" key="9">
    <source>
        <dbReference type="Proteomes" id="UP000505077"/>
    </source>
</evidence>
<dbReference type="EMBL" id="BLLL01000007">
    <property type="protein sequence ID" value="GFH62898.1"/>
    <property type="molecule type" value="Genomic_DNA"/>
</dbReference>
<dbReference type="Proteomes" id="UP000505077">
    <property type="component" value="Unassembled WGS sequence"/>
</dbReference>
<dbReference type="InterPro" id="IPR002052">
    <property type="entry name" value="DNA_methylase_N6_adenine_CS"/>
</dbReference>
<comment type="catalytic activity">
    <reaction evidence="4 5">
        <text>L-glutaminyl-[peptide chain release factor] + S-adenosyl-L-methionine = N(5)-methyl-L-glutaminyl-[peptide chain release factor] + S-adenosyl-L-homocysteine + H(+)</text>
        <dbReference type="Rhea" id="RHEA:42896"/>
        <dbReference type="Rhea" id="RHEA-COMP:10271"/>
        <dbReference type="Rhea" id="RHEA-COMP:10272"/>
        <dbReference type="ChEBI" id="CHEBI:15378"/>
        <dbReference type="ChEBI" id="CHEBI:30011"/>
        <dbReference type="ChEBI" id="CHEBI:57856"/>
        <dbReference type="ChEBI" id="CHEBI:59789"/>
        <dbReference type="ChEBI" id="CHEBI:61891"/>
        <dbReference type="EC" id="2.1.1.297"/>
    </reaction>
</comment>
<evidence type="ECO:0000259" key="7">
    <source>
        <dbReference type="Pfam" id="PF17827"/>
    </source>
</evidence>
<comment type="similarity">
    <text evidence="5">Belongs to the protein N5-glutamine methyltransferase family. PrmC subfamily.</text>
</comment>
<dbReference type="InterPro" id="IPR050320">
    <property type="entry name" value="N5-glutamine_MTase"/>
</dbReference>
<dbReference type="InterPro" id="IPR004556">
    <property type="entry name" value="HemK-like"/>
</dbReference>
<dbReference type="HAMAP" id="MF_02126">
    <property type="entry name" value="RF_methyltr_PrmC"/>
    <property type="match status" value="1"/>
</dbReference>
<dbReference type="Pfam" id="PF17827">
    <property type="entry name" value="PrmC_N"/>
    <property type="match status" value="1"/>
</dbReference>
<dbReference type="Gene3D" id="3.40.50.150">
    <property type="entry name" value="Vaccinia Virus protein VP39"/>
    <property type="match status" value="1"/>
</dbReference>
<feature type="binding site" evidence="5">
    <location>
        <position position="190"/>
    </location>
    <ligand>
        <name>S-adenosyl-L-methionine</name>
        <dbReference type="ChEBI" id="CHEBI:59789"/>
    </ligand>
</feature>
<keyword evidence="2 5" id="KW-0808">Transferase</keyword>
<keyword evidence="3 5" id="KW-0949">S-adenosyl-L-methionine</keyword>
<dbReference type="CDD" id="cd02440">
    <property type="entry name" value="AdoMet_MTases"/>
    <property type="match status" value="1"/>
</dbReference>
<dbReference type="InterPro" id="IPR029063">
    <property type="entry name" value="SAM-dependent_MTases_sf"/>
</dbReference>
<dbReference type="SUPFAM" id="SSF53335">
    <property type="entry name" value="S-adenosyl-L-methionine-dependent methyltransferases"/>
    <property type="match status" value="1"/>
</dbReference>
<dbReference type="InterPro" id="IPR019874">
    <property type="entry name" value="RF_methyltr_PrmC"/>
</dbReference>
<dbReference type="AlphaFoldDB" id="A0A6L2R5Q3"/>
<dbReference type="GO" id="GO:0003676">
    <property type="term" value="F:nucleic acid binding"/>
    <property type="evidence" value="ECO:0007669"/>
    <property type="project" value="InterPro"/>
</dbReference>
<feature type="domain" description="Release factor glutamine methyltransferase N-terminal" evidence="7">
    <location>
        <begin position="9"/>
        <end position="77"/>
    </location>
</feature>
<dbReference type="PANTHER" id="PTHR18895:SF74">
    <property type="entry name" value="MTRF1L RELEASE FACTOR GLUTAMINE METHYLTRANSFERASE"/>
    <property type="match status" value="1"/>
</dbReference>
<dbReference type="GO" id="GO:0102559">
    <property type="term" value="F:peptide chain release factor N(5)-glutamine methyltransferase activity"/>
    <property type="evidence" value="ECO:0007669"/>
    <property type="project" value="UniProtKB-EC"/>
</dbReference>
<name>A0A6L2R5Q3_9BACT</name>
<dbReference type="NCBIfam" id="TIGR00536">
    <property type="entry name" value="hemK_fam"/>
    <property type="match status" value="1"/>
</dbReference>
<evidence type="ECO:0000256" key="2">
    <source>
        <dbReference type="ARBA" id="ARBA00022679"/>
    </source>
</evidence>
<dbReference type="PANTHER" id="PTHR18895">
    <property type="entry name" value="HEMK METHYLTRANSFERASE"/>
    <property type="match status" value="1"/>
</dbReference>
<keyword evidence="1 5" id="KW-0489">Methyltransferase</keyword>
<gene>
    <name evidence="8" type="primary">hemK</name>
    <name evidence="5" type="synonym">prmC</name>
    <name evidence="8" type="ORF">ZNDK_0669</name>
</gene>
<evidence type="ECO:0000313" key="8">
    <source>
        <dbReference type="EMBL" id="GFH62898.1"/>
    </source>
</evidence>
<comment type="caution">
    <text evidence="5">Lacks conserved residue(s) required for the propagation of feature annotation.</text>
</comment>
<comment type="caution">
    <text evidence="8">The sequence shown here is derived from an EMBL/GenBank/DDBJ whole genome shotgun (WGS) entry which is preliminary data.</text>
</comment>
<protein>
    <recommendedName>
        <fullName evidence="5">Release factor glutamine methyltransferase</fullName>
        <shortName evidence="5">RF MTase</shortName>
        <ecNumber evidence="5">2.1.1.297</ecNumber>
    </recommendedName>
    <alternativeName>
        <fullName evidence="5">N5-glutamine methyltransferase PrmC</fullName>
    </alternativeName>
    <alternativeName>
        <fullName evidence="5">Protein-(glutamine-N5) MTase PrmC</fullName>
    </alternativeName>
    <alternativeName>
        <fullName evidence="5">Protein-glutamine N-methyltransferase PrmC</fullName>
    </alternativeName>
</protein>
<dbReference type="GO" id="GO:0032259">
    <property type="term" value="P:methylation"/>
    <property type="evidence" value="ECO:0007669"/>
    <property type="project" value="UniProtKB-KW"/>
</dbReference>
<feature type="binding site" evidence="5">
    <location>
        <position position="145"/>
    </location>
    <ligand>
        <name>S-adenosyl-L-methionine</name>
        <dbReference type="ChEBI" id="CHEBI:59789"/>
    </ligand>
</feature>
<accession>A0A6L2R5Q3</accession>
<evidence type="ECO:0000256" key="4">
    <source>
        <dbReference type="ARBA" id="ARBA00048391"/>
    </source>
</evidence>
<dbReference type="InterPro" id="IPR007848">
    <property type="entry name" value="Small_mtfrase_dom"/>
</dbReference>
<proteinExistence type="inferred from homology"/>
<evidence type="ECO:0000256" key="5">
    <source>
        <dbReference type="HAMAP-Rule" id="MF_02126"/>
    </source>
</evidence>
<feature type="binding site" evidence="5">
    <location>
        <begin position="190"/>
        <end position="193"/>
    </location>
    <ligand>
        <name>substrate</name>
    </ligand>
</feature>
<dbReference type="EC" id="2.1.1.297" evidence="5"/>
<reference evidence="8 9" key="1">
    <citation type="journal article" date="2020" name="ISME J.">
        <title>Parallel Reductive Genome Evolution in Desulfovibrio Ectosymbionts Independently Acquired by Trichonympha Protists in the Termite Gut.</title>
        <authorList>
            <person name="Takeuchi M."/>
            <person name="Kuwahara H."/>
            <person name="Murakami T."/>
            <person name="Takahashi K."/>
            <person name="Kajitani R."/>
            <person name="Toyoda A."/>
            <person name="Itoh T."/>
            <person name="Ohkuma M."/>
            <person name="Hongoh Y."/>
        </authorList>
    </citation>
    <scope>NUCLEOTIDE SEQUENCE [LARGE SCALE GENOMIC DNA]</scope>
    <source>
        <strain evidence="8">ZnDsv-02</strain>
    </source>
</reference>
<organism evidence="8 9">
    <name type="scientific">Candidatus Desulfovibrio kirbyi</name>
    <dbReference type="NCBI Taxonomy" id="2696086"/>
    <lineage>
        <taxon>Bacteria</taxon>
        <taxon>Pseudomonadati</taxon>
        <taxon>Thermodesulfobacteriota</taxon>
        <taxon>Desulfovibrionia</taxon>
        <taxon>Desulfovibrionales</taxon>
        <taxon>Desulfovibrionaceae</taxon>
        <taxon>Desulfovibrio</taxon>
    </lineage>
</organism>
<dbReference type="Pfam" id="PF05175">
    <property type="entry name" value="MTS"/>
    <property type="match status" value="1"/>
</dbReference>
<dbReference type="PROSITE" id="PS00092">
    <property type="entry name" value="N6_MTASE"/>
    <property type="match status" value="1"/>
</dbReference>